<keyword evidence="2" id="KW-1185">Reference proteome</keyword>
<proteinExistence type="predicted"/>
<protein>
    <submittedName>
        <fullName evidence="1">Uncharacterized protein</fullName>
    </submittedName>
</protein>
<evidence type="ECO:0000313" key="2">
    <source>
        <dbReference type="Proteomes" id="UP001642484"/>
    </source>
</evidence>
<name>A0ABP0HGS5_9DINO</name>
<evidence type="ECO:0000313" key="1">
    <source>
        <dbReference type="EMBL" id="CAK8989410.1"/>
    </source>
</evidence>
<sequence length="575" mass="64592">MAFEAGMIMTLNLLFLGHHVVKYRGHLQAIIAPARSFVQAFGFHFSKRMEVSPEDGRDAEVAQALWDVRGRAYRHATELFIHQSAIAVTGLSYNFYTEPTLSSLSQLCLMIFVYMHHCLCLERAIWKGRNLRTLYIIYYTGFGLTVLASCWQQETQERAMSKQVFNVSARILFSVIFIDTATACPAQAAISLAEIGQYASASHVAFGDVVVFAWVQVLVALGLVALSAILEYWVTCHVSAHLDTKSMLSSFRRMLRGVCDGEVLLDDEMKIQEDTGCLKHLLMHAGSFKGKDFEELLLPSEVPQFRDFMNQSKRDALQPEEQNGTPPCLRISLKGASTFRVGVDLWHVPMCRKDGTLHVLALREDSDTRAPREDHEPDREPQPLPQMIPRMSSENGPERLCGAVLEVSPPAAKSDQKSEEETMSQKSSLSLLQSFPELQDMTLCVDTSSNWFDVEQAHLSFMRQPQSSHLSMPSLRRLIRPSEWETVRSKLKEVGCGHRDGSDHTDTMEMHLLDDAKQPLIAQVQVSAYRPPRGGECTAKVCLNFTDLLFEDRSPRTRGQASRSSCLSDLSAIKE</sequence>
<gene>
    <name evidence="1" type="ORF">CCMP2556_LOCUS1659</name>
</gene>
<dbReference type="EMBL" id="CAXAMN010000558">
    <property type="protein sequence ID" value="CAK8989410.1"/>
    <property type="molecule type" value="Genomic_DNA"/>
</dbReference>
<dbReference type="Proteomes" id="UP001642484">
    <property type="component" value="Unassembled WGS sequence"/>
</dbReference>
<organism evidence="1 2">
    <name type="scientific">Durusdinium trenchii</name>
    <dbReference type="NCBI Taxonomy" id="1381693"/>
    <lineage>
        <taxon>Eukaryota</taxon>
        <taxon>Sar</taxon>
        <taxon>Alveolata</taxon>
        <taxon>Dinophyceae</taxon>
        <taxon>Suessiales</taxon>
        <taxon>Symbiodiniaceae</taxon>
        <taxon>Durusdinium</taxon>
    </lineage>
</organism>
<accession>A0ABP0HGS5</accession>
<reference evidence="1 2" key="1">
    <citation type="submission" date="2024-02" db="EMBL/GenBank/DDBJ databases">
        <authorList>
            <person name="Chen Y."/>
            <person name="Shah S."/>
            <person name="Dougan E. K."/>
            <person name="Thang M."/>
            <person name="Chan C."/>
        </authorList>
    </citation>
    <scope>NUCLEOTIDE SEQUENCE [LARGE SCALE GENOMIC DNA]</scope>
</reference>
<comment type="caution">
    <text evidence="1">The sequence shown here is derived from an EMBL/GenBank/DDBJ whole genome shotgun (WGS) entry which is preliminary data.</text>
</comment>